<dbReference type="InterPro" id="IPR005996">
    <property type="entry name" value="Ribosomal_uL30_bac-type"/>
</dbReference>
<keyword evidence="3 7" id="KW-0689">Ribosomal protein</keyword>
<evidence type="ECO:0000256" key="4">
    <source>
        <dbReference type="ARBA" id="ARBA00023274"/>
    </source>
</evidence>
<comment type="subunit">
    <text evidence="2">Part of the 50S ribosomal subunit.</text>
</comment>
<evidence type="ECO:0000256" key="5">
    <source>
        <dbReference type="ARBA" id="ARBA00035492"/>
    </source>
</evidence>
<dbReference type="Gene3D" id="3.30.1390.20">
    <property type="entry name" value="Ribosomal protein L30, ferredoxin-like fold domain"/>
    <property type="match status" value="1"/>
</dbReference>
<evidence type="ECO:0000256" key="3">
    <source>
        <dbReference type="ARBA" id="ARBA00022980"/>
    </source>
</evidence>
<protein>
    <recommendedName>
        <fullName evidence="5">50S ribosomal protein L30</fullName>
    </recommendedName>
</protein>
<evidence type="ECO:0000256" key="2">
    <source>
        <dbReference type="ARBA" id="ARBA00011838"/>
    </source>
</evidence>
<keyword evidence="4" id="KW-0687">Ribonucleoprotein</keyword>
<dbReference type="SUPFAM" id="SSF55129">
    <property type="entry name" value="Ribosomal protein L30p/L7e"/>
    <property type="match status" value="1"/>
</dbReference>
<dbReference type="HAMAP" id="MF_01371_B">
    <property type="entry name" value="Ribosomal_uL30_B"/>
    <property type="match status" value="1"/>
</dbReference>
<reference evidence="7" key="1">
    <citation type="journal article" date="2020" name="mSystems">
        <title>Genome- and Community-Level Interaction Insights into Carbon Utilization and Element Cycling Functions of Hydrothermarchaeota in Hydrothermal Sediment.</title>
        <authorList>
            <person name="Zhou Z."/>
            <person name="Liu Y."/>
            <person name="Xu W."/>
            <person name="Pan J."/>
            <person name="Luo Z.H."/>
            <person name="Li M."/>
        </authorList>
    </citation>
    <scope>NUCLEOTIDE SEQUENCE [LARGE SCALE GENOMIC DNA]</scope>
    <source>
        <strain evidence="7">SpSt-1135</strain>
    </source>
</reference>
<dbReference type="GO" id="GO:0003735">
    <property type="term" value="F:structural constituent of ribosome"/>
    <property type="evidence" value="ECO:0007669"/>
    <property type="project" value="InterPro"/>
</dbReference>
<dbReference type="InterPro" id="IPR036919">
    <property type="entry name" value="Ribo_uL30_ferredoxin-like_sf"/>
</dbReference>
<dbReference type="Proteomes" id="UP000886400">
    <property type="component" value="Unassembled WGS sequence"/>
</dbReference>
<evidence type="ECO:0000259" key="6">
    <source>
        <dbReference type="Pfam" id="PF00327"/>
    </source>
</evidence>
<evidence type="ECO:0000256" key="1">
    <source>
        <dbReference type="ARBA" id="ARBA00007594"/>
    </source>
</evidence>
<feature type="domain" description="Large ribosomal subunit protein uL30-like ferredoxin-like fold" evidence="6">
    <location>
        <begin position="3"/>
        <end position="53"/>
    </location>
</feature>
<gene>
    <name evidence="7" type="ORF">ENM99_02575</name>
</gene>
<accession>A0A7C6E895</accession>
<name>A0A7C6E895_DESAE</name>
<dbReference type="GO" id="GO:0006412">
    <property type="term" value="P:translation"/>
    <property type="evidence" value="ECO:0007669"/>
    <property type="project" value="InterPro"/>
</dbReference>
<sequence length="62" mass="7303">MTLKITMTKSYIGQKDKMKKVAMSLGLKRPNQFVLRKDTPHIRGMIRKLYYMVKVEEVKEGD</sequence>
<dbReference type="CDD" id="cd01658">
    <property type="entry name" value="Ribosomal_L30"/>
    <property type="match status" value="1"/>
</dbReference>
<dbReference type="PIRSF" id="PIRSF002211">
    <property type="entry name" value="Ribosomal_L30_bac-type"/>
    <property type="match status" value="1"/>
</dbReference>
<dbReference type="AlphaFoldDB" id="A0A7C6E895"/>
<dbReference type="NCBIfam" id="TIGR01308">
    <property type="entry name" value="rpmD_bact"/>
    <property type="match status" value="1"/>
</dbReference>
<dbReference type="Pfam" id="PF00327">
    <property type="entry name" value="Ribosomal_L30"/>
    <property type="match status" value="1"/>
</dbReference>
<evidence type="ECO:0000313" key="7">
    <source>
        <dbReference type="EMBL" id="HHS48730.1"/>
    </source>
</evidence>
<dbReference type="EMBL" id="DRZX01000125">
    <property type="protein sequence ID" value="HHS48730.1"/>
    <property type="molecule type" value="Genomic_DNA"/>
</dbReference>
<organism evidence="7">
    <name type="scientific">Desulfurella acetivorans</name>
    <dbReference type="NCBI Taxonomy" id="33002"/>
    <lineage>
        <taxon>Bacteria</taxon>
        <taxon>Pseudomonadati</taxon>
        <taxon>Campylobacterota</taxon>
        <taxon>Desulfurellia</taxon>
        <taxon>Desulfurellales</taxon>
        <taxon>Desulfurellaceae</taxon>
        <taxon>Desulfurella</taxon>
    </lineage>
</organism>
<comment type="similarity">
    <text evidence="1">Belongs to the universal ribosomal protein uL30 family.</text>
</comment>
<comment type="caution">
    <text evidence="7">The sequence shown here is derived from an EMBL/GenBank/DDBJ whole genome shotgun (WGS) entry which is preliminary data.</text>
</comment>
<proteinExistence type="inferred from homology"/>
<dbReference type="GO" id="GO:0015934">
    <property type="term" value="C:large ribosomal subunit"/>
    <property type="evidence" value="ECO:0007669"/>
    <property type="project" value="InterPro"/>
</dbReference>
<dbReference type="InterPro" id="IPR016082">
    <property type="entry name" value="Ribosomal_uL30_ferredoxin-like"/>
</dbReference>